<dbReference type="GO" id="GO:0006508">
    <property type="term" value="P:proteolysis"/>
    <property type="evidence" value="ECO:0007669"/>
    <property type="project" value="InterPro"/>
</dbReference>
<dbReference type="SUPFAM" id="SSF53474">
    <property type="entry name" value="alpha/beta-Hydrolases"/>
    <property type="match status" value="1"/>
</dbReference>
<comment type="similarity">
    <text evidence="1">Belongs to the peptidase S33 family.</text>
</comment>
<dbReference type="AlphaFoldDB" id="A0A6A6CIJ8"/>
<dbReference type="GeneID" id="54563888"/>
<dbReference type="InterPro" id="IPR002410">
    <property type="entry name" value="Peptidase_S33"/>
</dbReference>
<reference evidence="4" key="1">
    <citation type="journal article" date="2020" name="Stud. Mycol.">
        <title>101 Dothideomycetes genomes: a test case for predicting lifestyles and emergence of pathogens.</title>
        <authorList>
            <person name="Haridas S."/>
            <person name="Albert R."/>
            <person name="Binder M."/>
            <person name="Bloem J."/>
            <person name="Labutti K."/>
            <person name="Salamov A."/>
            <person name="Andreopoulos B."/>
            <person name="Baker S."/>
            <person name="Barry K."/>
            <person name="Bills G."/>
            <person name="Bluhm B."/>
            <person name="Cannon C."/>
            <person name="Castanera R."/>
            <person name="Culley D."/>
            <person name="Daum C."/>
            <person name="Ezra D."/>
            <person name="Gonzalez J."/>
            <person name="Henrissat B."/>
            <person name="Kuo A."/>
            <person name="Liang C."/>
            <person name="Lipzen A."/>
            <person name="Lutzoni F."/>
            <person name="Magnuson J."/>
            <person name="Mondo S."/>
            <person name="Nolan M."/>
            <person name="Ohm R."/>
            <person name="Pangilinan J."/>
            <person name="Park H.-J."/>
            <person name="Ramirez L."/>
            <person name="Alfaro M."/>
            <person name="Sun H."/>
            <person name="Tritt A."/>
            <person name="Yoshinaga Y."/>
            <person name="Zwiers L.-H."/>
            <person name="Turgeon B."/>
            <person name="Goodwin S."/>
            <person name="Spatafora J."/>
            <person name="Crous P."/>
            <person name="Grigoriev I."/>
        </authorList>
    </citation>
    <scope>NUCLEOTIDE SEQUENCE</scope>
    <source>
        <strain evidence="4">ATCC 36951</strain>
    </source>
</reference>
<dbReference type="Gene3D" id="3.40.50.1820">
    <property type="entry name" value="alpha/beta hydrolase"/>
    <property type="match status" value="1"/>
</dbReference>
<dbReference type="InterPro" id="IPR029058">
    <property type="entry name" value="AB_hydrolase_fold"/>
</dbReference>
<name>A0A6A6CIJ8_ZASCE</name>
<sequence length="315" mass="34964">MDLKPSKDDKVPVKIPAIADTETSTSYKVFGDLENGTHPLLVLHGGPGSAHEYMITFANLSDRYGIPVVLYDQVGCGASTHLQQFAGDTSLWSERTFITELENLIDHLGLRKTGFNILGHSWGGMLAAAYASSRPNGLHRLILASAPADVVTYMAGVRSLYEKFPRDLRKSIEDAQRTDDYSSPEYKAAAQLFLETHYYRLKPFPPPELEKRMEYQATNPTPYRSMFGPSALTCTGTLKNWECASRVSNINVPTLVYNAEFDSTTDAAVAPLFEFIPRVRWITFPGGGHMCHLEGDLREKVLTAVHDFLVAGKTK</sequence>
<proteinExistence type="inferred from homology"/>
<gene>
    <name evidence="4" type="ORF">M409DRAFT_36790</name>
</gene>
<feature type="domain" description="AB hydrolase-1" evidence="3">
    <location>
        <begin position="39"/>
        <end position="295"/>
    </location>
</feature>
<dbReference type="NCBIfam" id="TIGR01250">
    <property type="entry name" value="pro_imino_pep_2"/>
    <property type="match status" value="1"/>
</dbReference>
<keyword evidence="5" id="KW-1185">Reference proteome</keyword>
<organism evidence="4 5">
    <name type="scientific">Zasmidium cellare ATCC 36951</name>
    <dbReference type="NCBI Taxonomy" id="1080233"/>
    <lineage>
        <taxon>Eukaryota</taxon>
        <taxon>Fungi</taxon>
        <taxon>Dikarya</taxon>
        <taxon>Ascomycota</taxon>
        <taxon>Pezizomycotina</taxon>
        <taxon>Dothideomycetes</taxon>
        <taxon>Dothideomycetidae</taxon>
        <taxon>Mycosphaerellales</taxon>
        <taxon>Mycosphaerellaceae</taxon>
        <taxon>Zasmidium</taxon>
    </lineage>
</organism>
<dbReference type="EMBL" id="ML993598">
    <property type="protein sequence ID" value="KAF2166020.1"/>
    <property type="molecule type" value="Genomic_DNA"/>
</dbReference>
<dbReference type="Pfam" id="PF00561">
    <property type="entry name" value="Abhydrolase_1"/>
    <property type="match status" value="1"/>
</dbReference>
<evidence type="ECO:0000256" key="2">
    <source>
        <dbReference type="ARBA" id="ARBA00022801"/>
    </source>
</evidence>
<keyword evidence="2" id="KW-0378">Hydrolase</keyword>
<dbReference type="OrthoDB" id="190201at2759"/>
<dbReference type="InterPro" id="IPR050228">
    <property type="entry name" value="Carboxylesterase_BioH"/>
</dbReference>
<dbReference type="InterPro" id="IPR005945">
    <property type="entry name" value="Pro_imino_pep"/>
</dbReference>
<dbReference type="PRINTS" id="PR00793">
    <property type="entry name" value="PROAMNOPTASE"/>
</dbReference>
<dbReference type="InterPro" id="IPR000073">
    <property type="entry name" value="AB_hydrolase_1"/>
</dbReference>
<dbReference type="RefSeq" id="XP_033666909.1">
    <property type="nucleotide sequence ID" value="XM_033810616.1"/>
</dbReference>
<dbReference type="PANTHER" id="PTHR43194">
    <property type="entry name" value="HYDROLASE ALPHA/BETA FOLD FAMILY"/>
    <property type="match status" value="1"/>
</dbReference>
<protein>
    <recommendedName>
        <fullName evidence="3">AB hydrolase-1 domain-containing protein</fullName>
    </recommendedName>
</protein>
<evidence type="ECO:0000313" key="4">
    <source>
        <dbReference type="EMBL" id="KAF2166020.1"/>
    </source>
</evidence>
<dbReference type="PANTHER" id="PTHR43194:SF2">
    <property type="entry name" value="PEROXISOMAL MEMBRANE PROTEIN LPX1"/>
    <property type="match status" value="1"/>
</dbReference>
<dbReference type="Proteomes" id="UP000799537">
    <property type="component" value="Unassembled WGS sequence"/>
</dbReference>
<dbReference type="PIRSF" id="PIRSF005539">
    <property type="entry name" value="Pept_S33_TRI_F1"/>
    <property type="match status" value="1"/>
</dbReference>
<dbReference type="PRINTS" id="PR00111">
    <property type="entry name" value="ABHYDROLASE"/>
</dbReference>
<evidence type="ECO:0000256" key="1">
    <source>
        <dbReference type="ARBA" id="ARBA00010088"/>
    </source>
</evidence>
<evidence type="ECO:0000259" key="3">
    <source>
        <dbReference type="Pfam" id="PF00561"/>
    </source>
</evidence>
<accession>A0A6A6CIJ8</accession>
<evidence type="ECO:0000313" key="5">
    <source>
        <dbReference type="Proteomes" id="UP000799537"/>
    </source>
</evidence>
<dbReference type="GO" id="GO:0008233">
    <property type="term" value="F:peptidase activity"/>
    <property type="evidence" value="ECO:0007669"/>
    <property type="project" value="InterPro"/>
</dbReference>